<dbReference type="STRING" id="1921510.BSL82_12935"/>
<feature type="binding site" evidence="9">
    <location>
        <position position="281"/>
    </location>
    <ligand>
        <name>GTP</name>
        <dbReference type="ChEBI" id="CHEBI:37565"/>
    </ligand>
</feature>
<feature type="binding site" evidence="9">
    <location>
        <position position="234"/>
    </location>
    <ligand>
        <name>Zn(2+)</name>
        <dbReference type="ChEBI" id="CHEBI:29105"/>
        <note>catalytic</note>
    </ligand>
</feature>
<feature type="binding site" evidence="9">
    <location>
        <position position="321"/>
    </location>
    <ligand>
        <name>GTP</name>
        <dbReference type="ChEBI" id="CHEBI:37565"/>
    </ligand>
</feature>
<dbReference type="PANTHER" id="PTHR21327:SF18">
    <property type="entry name" value="3,4-DIHYDROXY-2-BUTANONE 4-PHOSPHATE SYNTHASE"/>
    <property type="match status" value="1"/>
</dbReference>
<keyword evidence="7 9" id="KW-0342">GTP-binding</keyword>
<keyword evidence="3 9" id="KW-0479">Metal-binding</keyword>
<dbReference type="EMBL" id="CP018221">
    <property type="protein sequence ID" value="API60098.1"/>
    <property type="molecule type" value="Genomic_DNA"/>
</dbReference>
<dbReference type="GO" id="GO:0003935">
    <property type="term" value="F:GTP cyclohydrolase II activity"/>
    <property type="evidence" value="ECO:0007669"/>
    <property type="project" value="UniProtKB-UniRule"/>
</dbReference>
<dbReference type="RefSeq" id="WP_072597883.1">
    <property type="nucleotide sequence ID" value="NZ_CP018221.1"/>
</dbReference>
<feature type="binding site" evidence="9">
    <location>
        <position position="237"/>
    </location>
    <ligand>
        <name>GTP</name>
        <dbReference type="ChEBI" id="CHEBI:37565"/>
    </ligand>
</feature>
<feature type="binding site" evidence="9">
    <location>
        <position position="221"/>
    </location>
    <ligand>
        <name>Zn(2+)</name>
        <dbReference type="ChEBI" id="CHEBI:29105"/>
        <note>catalytic</note>
    </ligand>
</feature>
<dbReference type="UniPathway" id="UPA00275">
    <property type="reaction ID" value="UER00400"/>
</dbReference>
<evidence type="ECO:0000256" key="5">
    <source>
        <dbReference type="ARBA" id="ARBA00022801"/>
    </source>
</evidence>
<evidence type="ECO:0000256" key="2">
    <source>
        <dbReference type="ARBA" id="ARBA00022619"/>
    </source>
</evidence>
<dbReference type="EC" id="3.5.4.25" evidence="9"/>
<evidence type="ECO:0000256" key="7">
    <source>
        <dbReference type="ARBA" id="ARBA00023134"/>
    </source>
</evidence>
<dbReference type="GO" id="GO:0005829">
    <property type="term" value="C:cytosol"/>
    <property type="evidence" value="ECO:0007669"/>
    <property type="project" value="TreeGrafter"/>
</dbReference>
<organism evidence="11 12">
    <name type="scientific">Tardibacter chloracetimidivorans</name>
    <dbReference type="NCBI Taxonomy" id="1921510"/>
    <lineage>
        <taxon>Bacteria</taxon>
        <taxon>Pseudomonadati</taxon>
        <taxon>Pseudomonadota</taxon>
        <taxon>Alphaproteobacteria</taxon>
        <taxon>Sphingomonadales</taxon>
        <taxon>Sphingomonadaceae</taxon>
        <taxon>Tardibacter</taxon>
    </lineage>
</organism>
<dbReference type="HAMAP" id="MF_00179">
    <property type="entry name" value="RibA"/>
    <property type="match status" value="1"/>
</dbReference>
<proteinExistence type="inferred from homology"/>
<evidence type="ECO:0000256" key="8">
    <source>
        <dbReference type="ARBA" id="ARBA00049295"/>
    </source>
</evidence>
<feature type="active site" description="Proton acceptor" evidence="9">
    <location>
        <position position="293"/>
    </location>
</feature>
<evidence type="ECO:0000256" key="1">
    <source>
        <dbReference type="ARBA" id="ARBA00004853"/>
    </source>
</evidence>
<comment type="function">
    <text evidence="9">Catalyzes the conversion of GTP to 2,5-diamino-6-ribosylamino-4(3H)-pyrimidinone 5'-phosphate (DARP), formate and pyrophosphate.</text>
</comment>
<dbReference type="NCBIfam" id="NF001591">
    <property type="entry name" value="PRK00393.1"/>
    <property type="match status" value="1"/>
</dbReference>
<reference evidence="12" key="1">
    <citation type="submission" date="2016-11" db="EMBL/GenBank/DDBJ databases">
        <title>Complete Genome Sequence of alachlor-degrading Sphingomonas sp. strain JJ-A5.</title>
        <authorList>
            <person name="Lee H."/>
            <person name="Ka J.-O."/>
        </authorList>
    </citation>
    <scope>NUCLEOTIDE SEQUENCE [LARGE SCALE GENOMIC DNA]</scope>
    <source>
        <strain evidence="12">JJ-A5</strain>
    </source>
</reference>
<dbReference type="GO" id="GO:0005525">
    <property type="term" value="F:GTP binding"/>
    <property type="evidence" value="ECO:0007669"/>
    <property type="project" value="UniProtKB-KW"/>
</dbReference>
<evidence type="ECO:0000313" key="12">
    <source>
        <dbReference type="Proteomes" id="UP000182063"/>
    </source>
</evidence>
<evidence type="ECO:0000259" key="10">
    <source>
        <dbReference type="Pfam" id="PF00925"/>
    </source>
</evidence>
<evidence type="ECO:0000313" key="11">
    <source>
        <dbReference type="EMBL" id="API60098.1"/>
    </source>
</evidence>
<dbReference type="FunFam" id="3.40.50.10990:FF:000002">
    <property type="entry name" value="GTP cyclohydrolase-2"/>
    <property type="match status" value="1"/>
</dbReference>
<keyword evidence="12" id="KW-1185">Reference proteome</keyword>
<gene>
    <name evidence="9" type="primary">ribA</name>
    <name evidence="11" type="ORF">BSL82_12935</name>
</gene>
<dbReference type="KEGG" id="sphj:BSL82_12935"/>
<comment type="catalytic activity">
    <reaction evidence="8 9">
        <text>GTP + 4 H2O = 2,5-diamino-6-hydroxy-4-(5-phosphoribosylamino)-pyrimidine + formate + 2 phosphate + 3 H(+)</text>
        <dbReference type="Rhea" id="RHEA:23704"/>
        <dbReference type="ChEBI" id="CHEBI:15377"/>
        <dbReference type="ChEBI" id="CHEBI:15378"/>
        <dbReference type="ChEBI" id="CHEBI:15740"/>
        <dbReference type="ChEBI" id="CHEBI:37565"/>
        <dbReference type="ChEBI" id="CHEBI:43474"/>
        <dbReference type="ChEBI" id="CHEBI:58614"/>
        <dbReference type="EC" id="3.5.4.25"/>
    </reaction>
</comment>
<comment type="cofactor">
    <cofactor evidence="9">
        <name>Zn(2+)</name>
        <dbReference type="ChEBI" id="CHEBI:29105"/>
    </cofactor>
    <text evidence="9">Binds 1 zinc ion per subunit.</text>
</comment>
<keyword evidence="6 9" id="KW-0862">Zinc</keyword>
<dbReference type="GO" id="GO:0008270">
    <property type="term" value="F:zinc ion binding"/>
    <property type="evidence" value="ECO:0007669"/>
    <property type="project" value="UniProtKB-UniRule"/>
</dbReference>
<accession>A0A1L3ZWU5</accession>
<dbReference type="AlphaFoldDB" id="A0A1L3ZWU5"/>
<feature type="binding site" evidence="9">
    <location>
        <begin position="216"/>
        <end position="220"/>
    </location>
    <ligand>
        <name>GTP</name>
        <dbReference type="ChEBI" id="CHEBI:37565"/>
    </ligand>
</feature>
<dbReference type="InterPro" id="IPR000926">
    <property type="entry name" value="RibA"/>
</dbReference>
<feature type="active site" description="Nucleophile" evidence="9">
    <location>
        <position position="295"/>
    </location>
</feature>
<dbReference type="InterPro" id="IPR032677">
    <property type="entry name" value="GTP_cyclohydro_II"/>
</dbReference>
<dbReference type="CDD" id="cd00641">
    <property type="entry name" value="GTP_cyclohydro2"/>
    <property type="match status" value="1"/>
</dbReference>
<protein>
    <recommendedName>
        <fullName evidence="9">GTP cyclohydrolase-2</fullName>
        <ecNumber evidence="9">3.5.4.25</ecNumber>
    </recommendedName>
    <alternativeName>
        <fullName evidence="9">GTP cyclohydrolase II</fullName>
    </alternativeName>
</protein>
<evidence type="ECO:0000256" key="6">
    <source>
        <dbReference type="ARBA" id="ARBA00022833"/>
    </source>
</evidence>
<keyword evidence="5 9" id="KW-0378">Hydrolase</keyword>
<dbReference type="Pfam" id="PF00925">
    <property type="entry name" value="GTP_cyclohydro2"/>
    <property type="match status" value="1"/>
</dbReference>
<feature type="domain" description="GTP cyclohydrolase II" evidence="10">
    <location>
        <begin position="173"/>
        <end position="336"/>
    </location>
</feature>
<dbReference type="InterPro" id="IPR036144">
    <property type="entry name" value="RibA-like_sf"/>
</dbReference>
<comment type="pathway">
    <text evidence="1 9">Cofactor biosynthesis; riboflavin biosynthesis; 5-amino-6-(D-ribitylamino)uracil from GTP: step 1/4.</text>
</comment>
<feature type="binding site" evidence="9">
    <location>
        <begin position="259"/>
        <end position="261"/>
    </location>
    <ligand>
        <name>GTP</name>
        <dbReference type="ChEBI" id="CHEBI:37565"/>
    </ligand>
</feature>
<dbReference type="SUPFAM" id="SSF142695">
    <property type="entry name" value="RibA-like"/>
    <property type="match status" value="1"/>
</dbReference>
<dbReference type="NCBIfam" id="TIGR00505">
    <property type="entry name" value="ribA"/>
    <property type="match status" value="1"/>
</dbReference>
<dbReference type="OrthoDB" id="9793111at2"/>
<name>A0A1L3ZWU5_9SPHN</name>
<dbReference type="PANTHER" id="PTHR21327">
    <property type="entry name" value="GTP CYCLOHYDROLASE II-RELATED"/>
    <property type="match status" value="1"/>
</dbReference>
<sequence length="361" mass="38042">MASPAERSGRQVSRAIDALRRGQPVVIRDGKAAVTVLAVELAEDDTLAALDAAAPADVLITASRAATLKLVNQLAAASGPVRIGRVPWLDLAAAVALADPVFDLTRPLKGPFAARDVGAADAADAAIQLAKLAGLLPALFIREAVKDDREAPHVTPGDVASYVAPDRLRIVSRAHLPIAQSDKSMLVAFRGVPEQGEHLALLVGGAPAHDTTPLVRLHSECLTGDVLGSLKCDCGPQLHAALDAMAAAGGGILLYLRQEGRGIGLLNKLRAYALQDQGFDTVDANLRLGFAIDERDFRIAARMLNLLNIDTVRLLSNNPEKVEGLQAAGIKVAERVSLALPSNPHNAHYLATKRDRTGHIL</sequence>
<keyword evidence="2 9" id="KW-0686">Riboflavin biosynthesis</keyword>
<evidence type="ECO:0000256" key="9">
    <source>
        <dbReference type="HAMAP-Rule" id="MF_00179"/>
    </source>
</evidence>
<comment type="similarity">
    <text evidence="9">Belongs to the GTP cyclohydrolase II family.</text>
</comment>
<dbReference type="GO" id="GO:0009231">
    <property type="term" value="P:riboflavin biosynthetic process"/>
    <property type="evidence" value="ECO:0007669"/>
    <property type="project" value="UniProtKB-UniRule"/>
</dbReference>
<feature type="binding site" evidence="9">
    <location>
        <position position="232"/>
    </location>
    <ligand>
        <name>Zn(2+)</name>
        <dbReference type="ChEBI" id="CHEBI:29105"/>
        <note>catalytic</note>
    </ligand>
</feature>
<dbReference type="Proteomes" id="UP000182063">
    <property type="component" value="Chromosome"/>
</dbReference>
<evidence type="ECO:0000256" key="4">
    <source>
        <dbReference type="ARBA" id="ARBA00022741"/>
    </source>
</evidence>
<keyword evidence="4 9" id="KW-0547">Nucleotide-binding</keyword>
<feature type="binding site" evidence="9">
    <location>
        <position position="316"/>
    </location>
    <ligand>
        <name>GTP</name>
        <dbReference type="ChEBI" id="CHEBI:37565"/>
    </ligand>
</feature>
<dbReference type="Gene3D" id="3.40.50.10990">
    <property type="entry name" value="GTP cyclohydrolase II"/>
    <property type="match status" value="1"/>
</dbReference>
<evidence type="ECO:0000256" key="3">
    <source>
        <dbReference type="ARBA" id="ARBA00022723"/>
    </source>
</evidence>